<keyword evidence="2" id="KW-1185">Reference proteome</keyword>
<accession>A0AAD5BYS2</accession>
<name>A0AAD5BYS2_AMBAR</name>
<gene>
    <name evidence="1" type="ORF">M8C21_023551</name>
</gene>
<sequence>MTGFLQIDSIFLSSSNRLQTITAAATTGIPAAQQGTEAAAALVTQM</sequence>
<proteinExistence type="predicted"/>
<organism evidence="1 2">
    <name type="scientific">Ambrosia artemisiifolia</name>
    <name type="common">Common ragweed</name>
    <dbReference type="NCBI Taxonomy" id="4212"/>
    <lineage>
        <taxon>Eukaryota</taxon>
        <taxon>Viridiplantae</taxon>
        <taxon>Streptophyta</taxon>
        <taxon>Embryophyta</taxon>
        <taxon>Tracheophyta</taxon>
        <taxon>Spermatophyta</taxon>
        <taxon>Magnoliopsida</taxon>
        <taxon>eudicotyledons</taxon>
        <taxon>Gunneridae</taxon>
        <taxon>Pentapetalae</taxon>
        <taxon>asterids</taxon>
        <taxon>campanulids</taxon>
        <taxon>Asterales</taxon>
        <taxon>Asteraceae</taxon>
        <taxon>Asteroideae</taxon>
        <taxon>Heliantheae alliance</taxon>
        <taxon>Heliantheae</taxon>
        <taxon>Ambrosia</taxon>
    </lineage>
</organism>
<dbReference type="Proteomes" id="UP001206925">
    <property type="component" value="Unassembled WGS sequence"/>
</dbReference>
<dbReference type="EMBL" id="JAMZMK010010564">
    <property type="protein sequence ID" value="KAI7731048.1"/>
    <property type="molecule type" value="Genomic_DNA"/>
</dbReference>
<evidence type="ECO:0000313" key="1">
    <source>
        <dbReference type="EMBL" id="KAI7731048.1"/>
    </source>
</evidence>
<comment type="caution">
    <text evidence="1">The sequence shown here is derived from an EMBL/GenBank/DDBJ whole genome shotgun (WGS) entry which is preliminary data.</text>
</comment>
<protein>
    <submittedName>
        <fullName evidence="1">Uncharacterized protein</fullName>
    </submittedName>
</protein>
<reference evidence="1" key="1">
    <citation type="submission" date="2022-06" db="EMBL/GenBank/DDBJ databases">
        <title>Uncovering the hologenomic basis of an extraordinary plant invasion.</title>
        <authorList>
            <person name="Bieker V.C."/>
            <person name="Martin M.D."/>
            <person name="Gilbert T."/>
            <person name="Hodgins K."/>
            <person name="Battlay P."/>
            <person name="Petersen B."/>
            <person name="Wilson J."/>
        </authorList>
    </citation>
    <scope>NUCLEOTIDE SEQUENCE</scope>
    <source>
        <strain evidence="1">AA19_3_7</strain>
        <tissue evidence="1">Leaf</tissue>
    </source>
</reference>
<evidence type="ECO:0000313" key="2">
    <source>
        <dbReference type="Proteomes" id="UP001206925"/>
    </source>
</evidence>
<dbReference type="AlphaFoldDB" id="A0AAD5BYS2"/>